<evidence type="ECO:0000313" key="2">
    <source>
        <dbReference type="EMBL" id="MBB6052300.1"/>
    </source>
</evidence>
<dbReference type="RefSeq" id="WP_184201093.1">
    <property type="nucleotide sequence ID" value="NZ_JACHGW010000004.1"/>
</dbReference>
<sequence length="249" mass="28232">MQQLRQEILLGKQPVPRIVLGIVLALSLAVLMTCGLYFTGRLSEVELFRPNYQGKSGFAQSAVWLIGFAIVCPVFLLTQWQHGFTFTGQKIAVQKNGELVWEKKCAAWRWRISGKKDIVGLELLDDAGEAFLVQRGGIPLGRKEPFDALVQALTRAGITETDAHRKRLPFTQDTAAWLWITLAVLGIALFGGMAWSLIRMTPTLDRHRSEEAIQRYYEQPPVLPRRTFQVRHYPREKQATRTEQGTSKL</sequence>
<gene>
    <name evidence="2" type="ORF">HNQ39_004121</name>
</gene>
<protein>
    <submittedName>
        <fullName evidence="2">Uncharacterized protein</fullName>
    </submittedName>
</protein>
<keyword evidence="3" id="KW-1185">Reference proteome</keyword>
<dbReference type="Proteomes" id="UP000520814">
    <property type="component" value="Unassembled WGS sequence"/>
</dbReference>
<accession>A0A7W9STV0</accession>
<evidence type="ECO:0000256" key="1">
    <source>
        <dbReference type="SAM" id="Phobius"/>
    </source>
</evidence>
<name>A0A7W9STV0_ARMRO</name>
<feature type="transmembrane region" description="Helical" evidence="1">
    <location>
        <begin position="18"/>
        <end position="40"/>
    </location>
</feature>
<organism evidence="2 3">
    <name type="scientific">Armatimonas rosea</name>
    <dbReference type="NCBI Taxonomy" id="685828"/>
    <lineage>
        <taxon>Bacteria</taxon>
        <taxon>Bacillati</taxon>
        <taxon>Armatimonadota</taxon>
        <taxon>Armatimonadia</taxon>
        <taxon>Armatimonadales</taxon>
        <taxon>Armatimonadaceae</taxon>
        <taxon>Armatimonas</taxon>
    </lineage>
</organism>
<keyword evidence="1" id="KW-0812">Transmembrane</keyword>
<proteinExistence type="predicted"/>
<evidence type="ECO:0000313" key="3">
    <source>
        <dbReference type="Proteomes" id="UP000520814"/>
    </source>
</evidence>
<keyword evidence="1" id="KW-0472">Membrane</keyword>
<reference evidence="2 3" key="1">
    <citation type="submission" date="2020-08" db="EMBL/GenBank/DDBJ databases">
        <title>Genomic Encyclopedia of Type Strains, Phase IV (KMG-IV): sequencing the most valuable type-strain genomes for metagenomic binning, comparative biology and taxonomic classification.</title>
        <authorList>
            <person name="Goeker M."/>
        </authorList>
    </citation>
    <scope>NUCLEOTIDE SEQUENCE [LARGE SCALE GENOMIC DNA]</scope>
    <source>
        <strain evidence="2 3">DSM 23562</strain>
    </source>
</reference>
<dbReference type="AlphaFoldDB" id="A0A7W9STV0"/>
<dbReference type="EMBL" id="JACHGW010000004">
    <property type="protein sequence ID" value="MBB6052300.1"/>
    <property type="molecule type" value="Genomic_DNA"/>
</dbReference>
<feature type="transmembrane region" description="Helical" evidence="1">
    <location>
        <begin position="176"/>
        <end position="198"/>
    </location>
</feature>
<comment type="caution">
    <text evidence="2">The sequence shown here is derived from an EMBL/GenBank/DDBJ whole genome shotgun (WGS) entry which is preliminary data.</text>
</comment>
<keyword evidence="1" id="KW-1133">Transmembrane helix</keyword>
<feature type="transmembrane region" description="Helical" evidence="1">
    <location>
        <begin position="61"/>
        <end position="80"/>
    </location>
</feature>